<reference evidence="2 3" key="1">
    <citation type="submission" date="2016-04" db="EMBL/GenBank/DDBJ databases">
        <authorList>
            <person name="Evans L.H."/>
            <person name="Alamgir A."/>
            <person name="Owens N."/>
            <person name="Weber N.D."/>
            <person name="Virtaneva K."/>
            <person name="Barbian K."/>
            <person name="Babar A."/>
            <person name="Rosenke K."/>
        </authorList>
    </citation>
    <scope>NUCLEOTIDE SEQUENCE [LARGE SCALE GENOMIC DNA]</scope>
    <source>
        <strain evidence="2 3">CCM 8644</strain>
    </source>
</reference>
<protein>
    <submittedName>
        <fullName evidence="2">Uncharacterized protein</fullName>
    </submittedName>
</protein>
<comment type="caution">
    <text evidence="2">The sequence shown here is derived from an EMBL/GenBank/DDBJ whole genome shotgun (WGS) entry which is preliminary data.</text>
</comment>
<keyword evidence="3" id="KW-1185">Reference proteome</keyword>
<dbReference type="AlphaFoldDB" id="A0A179DR90"/>
<evidence type="ECO:0000256" key="1">
    <source>
        <dbReference type="SAM" id="Phobius"/>
    </source>
</evidence>
<keyword evidence="1" id="KW-1133">Transmembrane helix</keyword>
<feature type="transmembrane region" description="Helical" evidence="1">
    <location>
        <begin position="142"/>
        <end position="162"/>
    </location>
</feature>
<keyword evidence="1" id="KW-0812">Transmembrane</keyword>
<proteinExistence type="predicted"/>
<reference evidence="2 3" key="2">
    <citation type="submission" date="2016-06" db="EMBL/GenBank/DDBJ databases">
        <title>Pedobacter psychrophilus sp. nov., isolated from Antarctic fragmentary rock.</title>
        <authorList>
            <person name="Svec P."/>
        </authorList>
    </citation>
    <scope>NUCLEOTIDE SEQUENCE [LARGE SCALE GENOMIC DNA]</scope>
    <source>
        <strain evidence="2 3">CCM 8644</strain>
    </source>
</reference>
<dbReference type="Proteomes" id="UP000078459">
    <property type="component" value="Unassembled WGS sequence"/>
</dbReference>
<evidence type="ECO:0000313" key="2">
    <source>
        <dbReference type="EMBL" id="OAQ43521.1"/>
    </source>
</evidence>
<name>A0A179DR90_9SPHI</name>
<gene>
    <name evidence="2" type="ORF">A5893_17190</name>
</gene>
<keyword evidence="1" id="KW-0472">Membrane</keyword>
<evidence type="ECO:0000313" key="3">
    <source>
        <dbReference type="Proteomes" id="UP000078459"/>
    </source>
</evidence>
<sequence length="166" mass="18715">MVLNDNSSASNAISAQISKPLAYIAMTEDQIIEKILSKLSEHNGSPFFVADFVIHLLGDESAPYNTFVDRLESLNLARPTQPRHAMVITDHGRQVFTNGGWLKYLAEKKSEKFKADDKEALEAELTVSNIEANRLNKRNSKYNIWFSIINVIIGLLNLWLILKAVK</sequence>
<accession>A0A179DR90</accession>
<organism evidence="2 3">
    <name type="scientific">Pedobacter psychrophilus</name>
    <dbReference type="NCBI Taxonomy" id="1826909"/>
    <lineage>
        <taxon>Bacteria</taxon>
        <taxon>Pseudomonadati</taxon>
        <taxon>Bacteroidota</taxon>
        <taxon>Sphingobacteriia</taxon>
        <taxon>Sphingobacteriales</taxon>
        <taxon>Sphingobacteriaceae</taxon>
        <taxon>Pedobacter</taxon>
    </lineage>
</organism>
<dbReference type="EMBL" id="LWHJ01000003">
    <property type="protein sequence ID" value="OAQ43521.1"/>
    <property type="molecule type" value="Genomic_DNA"/>
</dbReference>